<organism evidence="7 8">
    <name type="scientific">Ligaoa zhengdingensis</name>
    <dbReference type="NCBI Taxonomy" id="2763658"/>
    <lineage>
        <taxon>Bacteria</taxon>
        <taxon>Bacillati</taxon>
        <taxon>Bacillota</taxon>
        <taxon>Clostridia</taxon>
        <taxon>Eubacteriales</taxon>
        <taxon>Oscillospiraceae</taxon>
        <taxon>Ligaoa</taxon>
    </lineage>
</organism>
<dbReference type="Gene3D" id="3.40.80.10">
    <property type="entry name" value="Peptidoglycan recognition protein-like"/>
    <property type="match status" value="1"/>
</dbReference>
<evidence type="ECO:0000256" key="3">
    <source>
        <dbReference type="ARBA" id="ARBA00022801"/>
    </source>
</evidence>
<dbReference type="InterPro" id="IPR002502">
    <property type="entry name" value="Amidase_domain"/>
</dbReference>
<evidence type="ECO:0000256" key="2">
    <source>
        <dbReference type="ARBA" id="ARBA00011901"/>
    </source>
</evidence>
<dbReference type="InterPro" id="IPR051206">
    <property type="entry name" value="NAMLAA_amidase_2"/>
</dbReference>
<feature type="region of interest" description="Disordered" evidence="5">
    <location>
        <begin position="183"/>
        <end position="202"/>
    </location>
</feature>
<dbReference type="PANTHER" id="PTHR30417">
    <property type="entry name" value="N-ACETYLMURAMOYL-L-ALANINE AMIDASE AMID"/>
    <property type="match status" value="1"/>
</dbReference>
<dbReference type="Proteomes" id="UP000653127">
    <property type="component" value="Unassembled WGS sequence"/>
</dbReference>
<evidence type="ECO:0000256" key="4">
    <source>
        <dbReference type="ARBA" id="ARBA00023316"/>
    </source>
</evidence>
<comment type="catalytic activity">
    <reaction evidence="1">
        <text>Hydrolyzes the link between N-acetylmuramoyl residues and L-amino acid residues in certain cell-wall glycopeptides.</text>
        <dbReference type="EC" id="3.5.1.28"/>
    </reaction>
</comment>
<dbReference type="InterPro" id="IPR036680">
    <property type="entry name" value="SPOR-like_sf"/>
</dbReference>
<dbReference type="CDD" id="cd06583">
    <property type="entry name" value="PGRP"/>
    <property type="match status" value="1"/>
</dbReference>
<keyword evidence="8" id="KW-1185">Reference proteome</keyword>
<dbReference type="GO" id="GO:0008745">
    <property type="term" value="F:N-acetylmuramoyl-L-alanine amidase activity"/>
    <property type="evidence" value="ECO:0007669"/>
    <property type="project" value="UniProtKB-EC"/>
</dbReference>
<dbReference type="Pfam" id="PF01510">
    <property type="entry name" value="Amidase_2"/>
    <property type="match status" value="1"/>
</dbReference>
<protein>
    <recommendedName>
        <fullName evidence="2">N-acetylmuramoyl-L-alanine amidase</fullName>
        <ecNumber evidence="2">3.5.1.28</ecNumber>
    </recommendedName>
</protein>
<feature type="compositionally biased region" description="Basic and acidic residues" evidence="5">
    <location>
        <begin position="183"/>
        <end position="192"/>
    </location>
</feature>
<sequence length="202" mass="23030">MEIREQLIRINPYSRPGTKIRPTKVIVHYVGNPGSTAQNNRDYFDNLATTHATYVSAHYVVGLQGEVIRCIPEEEISYGASQGNKYGINIEVCHPDKTGKFSAVTEEALAELAADICKRRGFDPGKDVIRHYDVTGKKCPLWYVEHPEAWLTFRERVRALVNPPQPDKLYRVQVGAYRDRKNAEKQVQELKSKGYNPIVKEE</sequence>
<dbReference type="EMBL" id="JACRST010000021">
    <property type="protein sequence ID" value="MBC8547459.1"/>
    <property type="molecule type" value="Genomic_DNA"/>
</dbReference>
<evidence type="ECO:0000256" key="1">
    <source>
        <dbReference type="ARBA" id="ARBA00001561"/>
    </source>
</evidence>
<dbReference type="GO" id="GO:0042834">
    <property type="term" value="F:peptidoglycan binding"/>
    <property type="evidence" value="ECO:0007669"/>
    <property type="project" value="InterPro"/>
</dbReference>
<dbReference type="Gene3D" id="3.30.70.1070">
    <property type="entry name" value="Sporulation related repeat"/>
    <property type="match status" value="1"/>
</dbReference>
<gene>
    <name evidence="7" type="ORF">H8711_11035</name>
</gene>
<dbReference type="PANTHER" id="PTHR30417:SF1">
    <property type="entry name" value="N-ACETYLMURAMOYL-L-ALANINE AMIDASE AMID"/>
    <property type="match status" value="1"/>
</dbReference>
<accession>A0A926I4J0</accession>
<dbReference type="SUPFAM" id="SSF55846">
    <property type="entry name" value="N-acetylmuramoyl-L-alanine amidase-like"/>
    <property type="match status" value="1"/>
</dbReference>
<proteinExistence type="predicted"/>
<comment type="caution">
    <text evidence="7">The sequence shown here is derived from an EMBL/GenBank/DDBJ whole genome shotgun (WGS) entry which is preliminary data.</text>
</comment>
<name>A0A926I4J0_9FIRM</name>
<keyword evidence="3" id="KW-0378">Hydrolase</keyword>
<dbReference type="GO" id="GO:0009254">
    <property type="term" value="P:peptidoglycan turnover"/>
    <property type="evidence" value="ECO:0007669"/>
    <property type="project" value="TreeGrafter"/>
</dbReference>
<dbReference type="PROSITE" id="PS51724">
    <property type="entry name" value="SPOR"/>
    <property type="match status" value="1"/>
</dbReference>
<keyword evidence="4" id="KW-0961">Cell wall biogenesis/degradation</keyword>
<feature type="domain" description="SPOR" evidence="6">
    <location>
        <begin position="164"/>
        <end position="202"/>
    </location>
</feature>
<evidence type="ECO:0000259" key="6">
    <source>
        <dbReference type="PROSITE" id="PS51724"/>
    </source>
</evidence>
<dbReference type="SUPFAM" id="SSF110997">
    <property type="entry name" value="Sporulation related repeat"/>
    <property type="match status" value="1"/>
</dbReference>
<evidence type="ECO:0000256" key="5">
    <source>
        <dbReference type="SAM" id="MobiDB-lite"/>
    </source>
</evidence>
<dbReference type="AlphaFoldDB" id="A0A926I4J0"/>
<evidence type="ECO:0000313" key="8">
    <source>
        <dbReference type="Proteomes" id="UP000653127"/>
    </source>
</evidence>
<dbReference type="RefSeq" id="WP_249283502.1">
    <property type="nucleotide sequence ID" value="NZ_JACRST010000021.1"/>
</dbReference>
<dbReference type="GO" id="GO:0009253">
    <property type="term" value="P:peptidoglycan catabolic process"/>
    <property type="evidence" value="ECO:0007669"/>
    <property type="project" value="InterPro"/>
</dbReference>
<reference evidence="7" key="1">
    <citation type="submission" date="2020-08" db="EMBL/GenBank/DDBJ databases">
        <title>Genome public.</title>
        <authorList>
            <person name="Liu C."/>
            <person name="Sun Q."/>
        </authorList>
    </citation>
    <scope>NUCLEOTIDE SEQUENCE</scope>
    <source>
        <strain evidence="7">NSJ-31</strain>
    </source>
</reference>
<dbReference type="GO" id="GO:0071555">
    <property type="term" value="P:cell wall organization"/>
    <property type="evidence" value="ECO:0007669"/>
    <property type="project" value="UniProtKB-KW"/>
</dbReference>
<dbReference type="InterPro" id="IPR007730">
    <property type="entry name" value="SPOR-like_dom"/>
</dbReference>
<dbReference type="InterPro" id="IPR036505">
    <property type="entry name" value="Amidase/PGRP_sf"/>
</dbReference>
<evidence type="ECO:0000313" key="7">
    <source>
        <dbReference type="EMBL" id="MBC8547459.1"/>
    </source>
</evidence>
<dbReference type="EC" id="3.5.1.28" evidence="2"/>
<dbReference type="SMART" id="SM00644">
    <property type="entry name" value="Ami_2"/>
    <property type="match status" value="1"/>
</dbReference>
<dbReference type="Pfam" id="PF05036">
    <property type="entry name" value="SPOR"/>
    <property type="match status" value="1"/>
</dbReference>